<proteinExistence type="predicted"/>
<dbReference type="SMART" id="SM00137">
    <property type="entry name" value="MAM"/>
    <property type="match status" value="1"/>
</dbReference>
<dbReference type="InterPro" id="IPR013320">
    <property type="entry name" value="ConA-like_dom_sf"/>
</dbReference>
<dbReference type="PANTHER" id="PTHR23282">
    <property type="entry name" value="APICAL ENDOSOMAL GLYCOPROTEIN PRECURSOR"/>
    <property type="match status" value="1"/>
</dbReference>
<dbReference type="PROSITE" id="PS50060">
    <property type="entry name" value="MAM_2"/>
    <property type="match status" value="1"/>
</dbReference>
<dbReference type="EMBL" id="JAODUP010000013">
    <property type="protein sequence ID" value="KAK2168943.1"/>
    <property type="molecule type" value="Genomic_DNA"/>
</dbReference>
<evidence type="ECO:0000259" key="2">
    <source>
        <dbReference type="PROSITE" id="PS50060"/>
    </source>
</evidence>
<feature type="domain" description="MAM" evidence="2">
    <location>
        <begin position="2"/>
        <end position="178"/>
    </location>
</feature>
<dbReference type="CDD" id="cd06263">
    <property type="entry name" value="MAM"/>
    <property type="match status" value="1"/>
</dbReference>
<organism evidence="3 4">
    <name type="scientific">Paralvinella palmiformis</name>
    <dbReference type="NCBI Taxonomy" id="53620"/>
    <lineage>
        <taxon>Eukaryota</taxon>
        <taxon>Metazoa</taxon>
        <taxon>Spiralia</taxon>
        <taxon>Lophotrochozoa</taxon>
        <taxon>Annelida</taxon>
        <taxon>Polychaeta</taxon>
        <taxon>Sedentaria</taxon>
        <taxon>Canalipalpata</taxon>
        <taxon>Terebellida</taxon>
        <taxon>Terebelliformia</taxon>
        <taxon>Alvinellidae</taxon>
        <taxon>Paralvinella</taxon>
    </lineage>
</organism>
<keyword evidence="4" id="KW-1185">Reference proteome</keyword>
<dbReference type="InterPro" id="IPR051560">
    <property type="entry name" value="MAM_domain-containing"/>
</dbReference>
<dbReference type="AlphaFoldDB" id="A0AAD9KEE1"/>
<dbReference type="SUPFAM" id="SSF49899">
    <property type="entry name" value="Concanavalin A-like lectins/glucanases"/>
    <property type="match status" value="1"/>
</dbReference>
<dbReference type="Gene3D" id="2.60.120.200">
    <property type="match status" value="1"/>
</dbReference>
<protein>
    <recommendedName>
        <fullName evidence="2">MAM domain-containing protein</fullName>
    </recommendedName>
</protein>
<feature type="region of interest" description="Disordered" evidence="1">
    <location>
        <begin position="183"/>
        <end position="267"/>
    </location>
</feature>
<sequence>MLLCDFDDAESNRKPFPCRCDSNPCQLTEISPDSYKWSPMHGKTPSDATGPDYDHTQQNDNGQYIYAEASQIVPGSVAQIQTPSFQLGTTSCLTFYYHMFGQHIGSLVVSAMFTNGSYGTLYTLDGEQGEVWLPATVILPENVNRVTFKATRGGTSQGQPFGDIALDDVKIIRQLCPGLTTSTTTTTISSTTSTTPTTSTSISRSTTPSTTTSSTTIPTTRTSVVTRSTTNPITRSSSTTTTKTTSTTTNTSSTTASPVSSTGECEQ</sequence>
<dbReference type="GO" id="GO:0016020">
    <property type="term" value="C:membrane"/>
    <property type="evidence" value="ECO:0007669"/>
    <property type="project" value="InterPro"/>
</dbReference>
<dbReference type="PRINTS" id="PR00020">
    <property type="entry name" value="MAMDOMAIN"/>
</dbReference>
<reference evidence="3" key="1">
    <citation type="journal article" date="2023" name="Mol. Biol. Evol.">
        <title>Third-Generation Sequencing Reveals the Adaptive Role of the Epigenome in Three Deep-Sea Polychaetes.</title>
        <authorList>
            <person name="Perez M."/>
            <person name="Aroh O."/>
            <person name="Sun Y."/>
            <person name="Lan Y."/>
            <person name="Juniper S.K."/>
            <person name="Young C.R."/>
            <person name="Angers B."/>
            <person name="Qian P.Y."/>
        </authorList>
    </citation>
    <scope>NUCLEOTIDE SEQUENCE</scope>
    <source>
        <strain evidence="3">P08H-3</strain>
    </source>
</reference>
<dbReference type="InterPro" id="IPR000998">
    <property type="entry name" value="MAM_dom"/>
</dbReference>
<evidence type="ECO:0000256" key="1">
    <source>
        <dbReference type="SAM" id="MobiDB-lite"/>
    </source>
</evidence>
<evidence type="ECO:0000313" key="3">
    <source>
        <dbReference type="EMBL" id="KAK2168943.1"/>
    </source>
</evidence>
<name>A0AAD9KEE1_9ANNE</name>
<dbReference type="Proteomes" id="UP001208570">
    <property type="component" value="Unassembled WGS sequence"/>
</dbReference>
<dbReference type="PANTHER" id="PTHR23282:SF101">
    <property type="entry name" value="MAM DOMAIN-CONTAINING PROTEIN"/>
    <property type="match status" value="1"/>
</dbReference>
<accession>A0AAD9KEE1</accession>
<dbReference type="Pfam" id="PF00629">
    <property type="entry name" value="MAM"/>
    <property type="match status" value="1"/>
</dbReference>
<feature type="region of interest" description="Disordered" evidence="1">
    <location>
        <begin position="36"/>
        <end position="59"/>
    </location>
</feature>
<gene>
    <name evidence="3" type="ORF">LSH36_13g18012</name>
</gene>
<comment type="caution">
    <text evidence="3">The sequence shown here is derived from an EMBL/GenBank/DDBJ whole genome shotgun (WGS) entry which is preliminary data.</text>
</comment>
<evidence type="ECO:0000313" key="4">
    <source>
        <dbReference type="Proteomes" id="UP001208570"/>
    </source>
</evidence>